<dbReference type="GO" id="GO:0000160">
    <property type="term" value="P:phosphorelay signal transduction system"/>
    <property type="evidence" value="ECO:0007669"/>
    <property type="project" value="InterPro"/>
</dbReference>
<dbReference type="InterPro" id="IPR001789">
    <property type="entry name" value="Sig_transdc_resp-reg_receiver"/>
</dbReference>
<proteinExistence type="predicted"/>
<comment type="function">
    <text evidence="3">May play the central regulatory role in sporulation. It may be an element of the effector pathway responsible for the activation of sporulation genes in response to nutritional stress. Spo0A may act in concert with spo0H (a sigma factor) to control the expression of some genes that are critical to the sporulation process.</text>
</comment>
<feature type="domain" description="Response regulatory" evidence="5">
    <location>
        <begin position="6"/>
        <end position="121"/>
    </location>
</feature>
<evidence type="ECO:0000313" key="6">
    <source>
        <dbReference type="EMBL" id="XBX75272.1"/>
    </source>
</evidence>
<dbReference type="PANTHER" id="PTHR44591:SF19">
    <property type="entry name" value="TWO-COMPONENT RESPONSE REGULATOR-RELATED"/>
    <property type="match status" value="1"/>
</dbReference>
<dbReference type="Pfam" id="PF00072">
    <property type="entry name" value="Response_reg"/>
    <property type="match status" value="1"/>
</dbReference>
<evidence type="ECO:0000256" key="1">
    <source>
        <dbReference type="ARBA" id="ARBA00018672"/>
    </source>
</evidence>
<reference evidence="6" key="1">
    <citation type="journal article" date="2013" name="Extremophiles">
        <title>Proteinivorax tanatarense gen. nov., sp. nov., an anaerobic, haloalkaliphilic, proteolytic bacterium isolated from a decaying algal bloom, and proposal of Proteinivoraceae fam. nov.</title>
        <authorList>
            <person name="Kevbrin V."/>
            <person name="Boltyanskaya Y."/>
            <person name="Zhilina T."/>
            <person name="Kolganova T."/>
            <person name="Lavrentjeva E."/>
            <person name="Kuznetsov B."/>
        </authorList>
    </citation>
    <scope>NUCLEOTIDE SEQUENCE</scope>
    <source>
        <strain evidence="6">Z-910T</strain>
    </source>
</reference>
<dbReference type="PANTHER" id="PTHR44591">
    <property type="entry name" value="STRESS RESPONSE REGULATOR PROTEIN 1"/>
    <property type="match status" value="1"/>
</dbReference>
<sequence length="340" mass="39437">MSKKYNVLFVDDEVNVLNSIKRGLIDEDYNCLFASSGKEALEIMAENEISVIVSDMRMPKMDGLKLLKEVSKQSPETVKIILSGYTQLQQILTTINQVDVFKFITKPWKMESEFKVIINQALDYYKTIEENKRIKDSLEKQNEAYRNMFSSLSGKIKLQKRNNEVLQWFIDANNAFVAKKLGHDKEVLESIIDIQKKIYQQLIENFAEDAGEMEVGKFVSNLEKDLEEKTKLVKHAPEGDKLGQKKIENHFIVWVVQGILTIITEKSYYKSYMTIKQDTDNTSKIQVLFDEKENNVEHSLSYEVRKEMIEDLIQAMPFLEGVLVDVQKQDKKVVVEILLK</sequence>
<evidence type="ECO:0000256" key="3">
    <source>
        <dbReference type="ARBA" id="ARBA00024867"/>
    </source>
</evidence>
<organism evidence="6">
    <name type="scientific">Proteinivorax tanatarense</name>
    <dbReference type="NCBI Taxonomy" id="1260629"/>
    <lineage>
        <taxon>Bacteria</taxon>
        <taxon>Bacillati</taxon>
        <taxon>Bacillota</taxon>
        <taxon>Clostridia</taxon>
        <taxon>Eubacteriales</taxon>
        <taxon>Proteinivoracaceae</taxon>
        <taxon>Proteinivorax</taxon>
    </lineage>
</organism>
<dbReference type="SMART" id="SM00448">
    <property type="entry name" value="REC"/>
    <property type="match status" value="1"/>
</dbReference>
<name>A0AAU7VMW3_9FIRM</name>
<dbReference type="RefSeq" id="WP_350344017.1">
    <property type="nucleotide sequence ID" value="NZ_CP158367.1"/>
</dbReference>
<gene>
    <name evidence="6" type="ORF">PRVXT_000386</name>
</gene>
<evidence type="ECO:0000259" key="5">
    <source>
        <dbReference type="PROSITE" id="PS50110"/>
    </source>
</evidence>
<keyword evidence="2 4" id="KW-0597">Phosphoprotein</keyword>
<reference evidence="6" key="2">
    <citation type="submission" date="2024-06" db="EMBL/GenBank/DDBJ databases">
        <authorList>
            <person name="Petrova K.O."/>
            <person name="Toshchakov S.V."/>
            <person name="Boltjanskaja Y.V."/>
            <person name="Kevbrin V."/>
        </authorList>
    </citation>
    <scope>NUCLEOTIDE SEQUENCE</scope>
    <source>
        <strain evidence="6">Z-910T</strain>
    </source>
</reference>
<dbReference type="CDD" id="cd17569">
    <property type="entry name" value="REC_HupR-like"/>
    <property type="match status" value="1"/>
</dbReference>
<protein>
    <recommendedName>
        <fullName evidence="1">Stage 0 sporulation protein A homolog</fullName>
    </recommendedName>
</protein>
<accession>A0AAU7VMW3</accession>
<evidence type="ECO:0000256" key="2">
    <source>
        <dbReference type="ARBA" id="ARBA00022553"/>
    </source>
</evidence>
<feature type="modified residue" description="4-aspartylphosphate" evidence="4">
    <location>
        <position position="55"/>
    </location>
</feature>
<dbReference type="SUPFAM" id="SSF52172">
    <property type="entry name" value="CheY-like"/>
    <property type="match status" value="1"/>
</dbReference>
<dbReference type="EMBL" id="CP158367">
    <property type="protein sequence ID" value="XBX75272.1"/>
    <property type="molecule type" value="Genomic_DNA"/>
</dbReference>
<evidence type="ECO:0000256" key="4">
    <source>
        <dbReference type="PROSITE-ProRule" id="PRU00169"/>
    </source>
</evidence>
<dbReference type="PROSITE" id="PS50110">
    <property type="entry name" value="RESPONSE_REGULATORY"/>
    <property type="match status" value="1"/>
</dbReference>
<dbReference type="Gene3D" id="3.40.50.2300">
    <property type="match status" value="1"/>
</dbReference>
<dbReference type="InterPro" id="IPR050595">
    <property type="entry name" value="Bact_response_regulator"/>
</dbReference>
<dbReference type="AlphaFoldDB" id="A0AAU7VMW3"/>
<dbReference type="InterPro" id="IPR011006">
    <property type="entry name" value="CheY-like_superfamily"/>
</dbReference>